<dbReference type="KEGG" id="kdj:28969607"/>
<dbReference type="VEuPathDB" id="FungiDB:I303_05908"/>
<dbReference type="OrthoDB" id="10562365at2759"/>
<evidence type="ECO:0008006" key="5">
    <source>
        <dbReference type="Google" id="ProtNLM"/>
    </source>
</evidence>
<feature type="chain" id="PRO_5008341982" description="Secreted protein" evidence="1">
    <location>
        <begin position="19"/>
        <end position="152"/>
    </location>
</feature>
<dbReference type="RefSeq" id="XP_018261470.1">
    <property type="nucleotide sequence ID" value="XM_018409198.1"/>
</dbReference>
<reference evidence="3" key="2">
    <citation type="submission" date="2013-07" db="EMBL/GenBank/DDBJ databases">
        <authorList>
            <consortium name="The Broad Institute Genome Sequencing Platform"/>
            <person name="Cuomo C."/>
            <person name="Litvintseva A."/>
            <person name="Chen Y."/>
            <person name="Heitman J."/>
            <person name="Sun S."/>
            <person name="Springer D."/>
            <person name="Dromer F."/>
            <person name="Young S.K."/>
            <person name="Zeng Q."/>
            <person name="Gargeya S."/>
            <person name="Fitzgerald M."/>
            <person name="Abouelleil A."/>
            <person name="Alvarado L."/>
            <person name="Berlin A.M."/>
            <person name="Chapman S.B."/>
            <person name="Dewar J."/>
            <person name="Goldberg J."/>
            <person name="Griggs A."/>
            <person name="Gujja S."/>
            <person name="Hansen M."/>
            <person name="Howarth C."/>
            <person name="Imamovic A."/>
            <person name="Larimer J."/>
            <person name="McCowan C."/>
            <person name="Murphy C."/>
            <person name="Pearson M."/>
            <person name="Priest M."/>
            <person name="Roberts A."/>
            <person name="Saif S."/>
            <person name="Shea T."/>
            <person name="Sykes S."/>
            <person name="Wortman J."/>
            <person name="Nusbaum C."/>
            <person name="Birren B."/>
        </authorList>
    </citation>
    <scope>NUCLEOTIDE SEQUENCE</scope>
    <source>
        <strain evidence="3">CBS 10117</strain>
    </source>
</reference>
<accession>A0A1A6A0P9</accession>
<organism evidence="2">
    <name type="scientific">Kwoniella dejecticola CBS 10117</name>
    <dbReference type="NCBI Taxonomy" id="1296121"/>
    <lineage>
        <taxon>Eukaryota</taxon>
        <taxon>Fungi</taxon>
        <taxon>Dikarya</taxon>
        <taxon>Basidiomycota</taxon>
        <taxon>Agaricomycotina</taxon>
        <taxon>Tremellomycetes</taxon>
        <taxon>Tremellales</taxon>
        <taxon>Cryptococcaceae</taxon>
        <taxon>Kwoniella</taxon>
    </lineage>
</organism>
<reference evidence="3" key="3">
    <citation type="submission" date="2024-02" db="EMBL/GenBank/DDBJ databases">
        <title>Comparative genomics of Cryptococcus and Kwoniella reveals pathogenesis evolution and contrasting modes of karyotype evolution via chromosome fusion or intercentromeric recombination.</title>
        <authorList>
            <person name="Coelho M.A."/>
            <person name="David-Palma M."/>
            <person name="Shea T."/>
            <person name="Bowers K."/>
            <person name="McGinley-Smith S."/>
            <person name="Mohammad A.W."/>
            <person name="Gnirke A."/>
            <person name="Yurkov A.M."/>
            <person name="Nowrousian M."/>
            <person name="Sun S."/>
            <person name="Cuomo C.A."/>
            <person name="Heitman J."/>
        </authorList>
    </citation>
    <scope>NUCLEOTIDE SEQUENCE</scope>
    <source>
        <strain evidence="3">CBS 10117</strain>
    </source>
</reference>
<name>A0A1A6A0P9_9TREE</name>
<proteinExistence type="predicted"/>
<feature type="signal peptide" evidence="1">
    <location>
        <begin position="1"/>
        <end position="18"/>
    </location>
</feature>
<dbReference type="Proteomes" id="UP000078595">
    <property type="component" value="Chromosome 7"/>
</dbReference>
<dbReference type="GeneID" id="28969607"/>
<evidence type="ECO:0000256" key="1">
    <source>
        <dbReference type="SAM" id="SignalP"/>
    </source>
</evidence>
<evidence type="ECO:0000313" key="4">
    <source>
        <dbReference type="Proteomes" id="UP000078595"/>
    </source>
</evidence>
<keyword evidence="1" id="KW-0732">Signal</keyword>
<keyword evidence="4" id="KW-1185">Reference proteome</keyword>
<protein>
    <recommendedName>
        <fullName evidence="5">Secreted protein</fullName>
    </recommendedName>
</protein>
<evidence type="ECO:0000313" key="3">
    <source>
        <dbReference type="EMBL" id="WWC63286.1"/>
    </source>
</evidence>
<evidence type="ECO:0000313" key="2">
    <source>
        <dbReference type="EMBL" id="OBR83628.1"/>
    </source>
</evidence>
<sequence>MFARLFAVLTTLTVVVYSIPAEINTKPHTHTHTLGVRAEGDTYTAAYIEVKIPGHSRFQDAALDTGATNTDEFWGPQIKKYGFDKDPSVPVTGYKSFYWTTYDPSVDAKKLQDKDRQYNMSCKAHYMYPETEPSGATHTVEFDQAPIYQDAK</sequence>
<dbReference type="EMBL" id="CP144536">
    <property type="protein sequence ID" value="WWC63286.1"/>
    <property type="molecule type" value="Genomic_DNA"/>
</dbReference>
<dbReference type="AlphaFoldDB" id="A0A1A6A0P9"/>
<gene>
    <name evidence="2" type="ORF">I303_05908</name>
    <name evidence="3" type="ORF">I303_105886</name>
</gene>
<reference evidence="2" key="1">
    <citation type="submission" date="2013-07" db="EMBL/GenBank/DDBJ databases">
        <title>The Genome Sequence of Cryptococcus dejecticola CBS10117.</title>
        <authorList>
            <consortium name="The Broad Institute Genome Sequencing Platform"/>
            <person name="Cuomo C."/>
            <person name="Litvintseva A."/>
            <person name="Chen Y."/>
            <person name="Heitman J."/>
            <person name="Sun S."/>
            <person name="Springer D."/>
            <person name="Dromer F."/>
            <person name="Young S.K."/>
            <person name="Zeng Q."/>
            <person name="Gargeya S."/>
            <person name="Fitzgerald M."/>
            <person name="Abouelleil A."/>
            <person name="Alvarado L."/>
            <person name="Berlin A.M."/>
            <person name="Chapman S.B."/>
            <person name="Dewar J."/>
            <person name="Goldberg J."/>
            <person name="Griggs A."/>
            <person name="Gujja S."/>
            <person name="Hansen M."/>
            <person name="Howarth C."/>
            <person name="Imamovic A."/>
            <person name="Larimer J."/>
            <person name="McCowan C."/>
            <person name="Murphy C."/>
            <person name="Pearson M."/>
            <person name="Priest M."/>
            <person name="Roberts A."/>
            <person name="Saif S."/>
            <person name="Shea T."/>
            <person name="Sykes S."/>
            <person name="Wortman J."/>
            <person name="Nusbaum C."/>
            <person name="Birren B."/>
        </authorList>
    </citation>
    <scope>NUCLEOTIDE SEQUENCE [LARGE SCALE GENOMIC DNA]</scope>
    <source>
        <strain evidence="2">CBS 10117</strain>
    </source>
</reference>
<dbReference type="EMBL" id="KI894033">
    <property type="protein sequence ID" value="OBR83628.1"/>
    <property type="molecule type" value="Genomic_DNA"/>
</dbReference>